<protein>
    <submittedName>
        <fullName evidence="8">Cytochrome P450 monooxygenase</fullName>
    </submittedName>
</protein>
<dbReference type="Gene3D" id="1.10.630.10">
    <property type="entry name" value="Cytochrome P450"/>
    <property type="match status" value="1"/>
</dbReference>
<evidence type="ECO:0000256" key="1">
    <source>
        <dbReference type="ARBA" id="ARBA00001971"/>
    </source>
</evidence>
<keyword evidence="3 7" id="KW-0560">Oxidoreductase</keyword>
<reference evidence="8 9" key="1">
    <citation type="journal article" date="2016" name="Nat. Commun.">
        <title>Ectomycorrhizal ecology is imprinted in the genome of the dominant symbiotic fungus Cenococcum geophilum.</title>
        <authorList>
            <consortium name="DOE Joint Genome Institute"/>
            <person name="Peter M."/>
            <person name="Kohler A."/>
            <person name="Ohm R.A."/>
            <person name="Kuo A."/>
            <person name="Krutzmann J."/>
            <person name="Morin E."/>
            <person name="Arend M."/>
            <person name="Barry K.W."/>
            <person name="Binder M."/>
            <person name="Choi C."/>
            <person name="Clum A."/>
            <person name="Copeland A."/>
            <person name="Grisel N."/>
            <person name="Haridas S."/>
            <person name="Kipfer T."/>
            <person name="LaButti K."/>
            <person name="Lindquist E."/>
            <person name="Lipzen A."/>
            <person name="Maire R."/>
            <person name="Meier B."/>
            <person name="Mihaltcheva S."/>
            <person name="Molinier V."/>
            <person name="Murat C."/>
            <person name="Poggeler S."/>
            <person name="Quandt C.A."/>
            <person name="Sperisen C."/>
            <person name="Tritt A."/>
            <person name="Tisserant E."/>
            <person name="Crous P.W."/>
            <person name="Henrissat B."/>
            <person name="Nehls U."/>
            <person name="Egli S."/>
            <person name="Spatafora J.W."/>
            <person name="Grigoriev I.V."/>
            <person name="Martin F.M."/>
        </authorList>
    </citation>
    <scope>NUCLEOTIDE SEQUENCE [LARGE SCALE GENOMIC DNA]</scope>
    <source>
        <strain evidence="8 9">CBS 207.34</strain>
    </source>
</reference>
<evidence type="ECO:0000256" key="5">
    <source>
        <dbReference type="ARBA" id="ARBA00023033"/>
    </source>
</evidence>
<keyword evidence="2 6" id="KW-0479">Metal-binding</keyword>
<dbReference type="OrthoDB" id="2789670at2759"/>
<keyword evidence="6 7" id="KW-0349">Heme</keyword>
<dbReference type="GO" id="GO:0020037">
    <property type="term" value="F:heme binding"/>
    <property type="evidence" value="ECO:0007669"/>
    <property type="project" value="InterPro"/>
</dbReference>
<name>A0A8E2EXR8_9PEZI</name>
<sequence>MYLPPLKTFTLLSTVTTVIIVAHQKGIGIISWIINRYLTWKHPISSLDKTRSIPTCPYQWPNGQGDVQKFLEGEKNSDAWGKTHGRVYRIWSGTTPEIVLTHPDDVQTAFNDSDKHSKAVNNDAGWLMGELLGKCLGLLSGVEWQKVRDVTITPFTHKNVATYITRATEISREHFRDLQVSKGLGKNAINPVDDLRFLPFWVLADIIYGELTSELKLVLKDLIPLRESLFKRMIEGGVTRFSYSQYLPTGTNKDLRKFKKKWTEFNDAACFGCRLAKEDTLIVLMYEAVKRGRVTPEQLHQTLDEMLFANLDVTIGGISWNLLFLADNQDVQAQLREEIFLMRKSKDEKKWEQYLLGSSTLLAASISESARLRPLAAFSVPQSAPTDRIIGGFNIPAGTNFIVDTHALNIRNPYWGSNSEKYRPKRFLGRKATKMRYQYWRFGFGPRQCMGKYVADLIIRVLLTHLVANYRLSLSQKSSWDKNPSVWITHPDTEIICHRVSLAE</sequence>
<gene>
    <name evidence="8" type="ORF">AOQ84DRAFT_410607</name>
</gene>
<dbReference type="PANTHER" id="PTHR24303:SF31">
    <property type="entry name" value="CYTOCHROME P450 307A1-RELATED"/>
    <property type="match status" value="1"/>
</dbReference>
<evidence type="ECO:0000256" key="7">
    <source>
        <dbReference type="RuleBase" id="RU000461"/>
    </source>
</evidence>
<evidence type="ECO:0000256" key="2">
    <source>
        <dbReference type="ARBA" id="ARBA00022723"/>
    </source>
</evidence>
<dbReference type="GO" id="GO:0016705">
    <property type="term" value="F:oxidoreductase activity, acting on paired donors, with incorporation or reduction of molecular oxygen"/>
    <property type="evidence" value="ECO:0007669"/>
    <property type="project" value="InterPro"/>
</dbReference>
<organism evidence="8 9">
    <name type="scientific">Glonium stellatum</name>
    <dbReference type="NCBI Taxonomy" id="574774"/>
    <lineage>
        <taxon>Eukaryota</taxon>
        <taxon>Fungi</taxon>
        <taxon>Dikarya</taxon>
        <taxon>Ascomycota</taxon>
        <taxon>Pezizomycotina</taxon>
        <taxon>Dothideomycetes</taxon>
        <taxon>Pleosporomycetidae</taxon>
        <taxon>Gloniales</taxon>
        <taxon>Gloniaceae</taxon>
        <taxon>Glonium</taxon>
    </lineage>
</organism>
<evidence type="ECO:0000256" key="3">
    <source>
        <dbReference type="ARBA" id="ARBA00023002"/>
    </source>
</evidence>
<feature type="binding site" description="axial binding residue" evidence="6">
    <location>
        <position position="449"/>
    </location>
    <ligand>
        <name>heme</name>
        <dbReference type="ChEBI" id="CHEBI:30413"/>
    </ligand>
    <ligandPart>
        <name>Fe</name>
        <dbReference type="ChEBI" id="CHEBI:18248"/>
    </ligandPart>
</feature>
<dbReference type="InterPro" id="IPR036396">
    <property type="entry name" value="Cyt_P450_sf"/>
</dbReference>
<dbReference type="CDD" id="cd20615">
    <property type="entry name" value="CYP_GliC-like"/>
    <property type="match status" value="1"/>
</dbReference>
<dbReference type="EMBL" id="KV750021">
    <property type="protein sequence ID" value="OCL06608.1"/>
    <property type="molecule type" value="Genomic_DNA"/>
</dbReference>
<evidence type="ECO:0000313" key="8">
    <source>
        <dbReference type="EMBL" id="OCL06608.1"/>
    </source>
</evidence>
<evidence type="ECO:0000256" key="4">
    <source>
        <dbReference type="ARBA" id="ARBA00023004"/>
    </source>
</evidence>
<dbReference type="InterPro" id="IPR017972">
    <property type="entry name" value="Cyt_P450_CS"/>
</dbReference>
<dbReference type="GO" id="GO:0005506">
    <property type="term" value="F:iron ion binding"/>
    <property type="evidence" value="ECO:0007669"/>
    <property type="project" value="InterPro"/>
</dbReference>
<accession>A0A8E2EXR8</accession>
<comment type="similarity">
    <text evidence="7">Belongs to the cytochrome P450 family.</text>
</comment>
<evidence type="ECO:0000313" key="9">
    <source>
        <dbReference type="Proteomes" id="UP000250140"/>
    </source>
</evidence>
<dbReference type="AlphaFoldDB" id="A0A8E2EXR8"/>
<keyword evidence="9" id="KW-1185">Reference proteome</keyword>
<proteinExistence type="inferred from homology"/>
<evidence type="ECO:0000256" key="6">
    <source>
        <dbReference type="PIRSR" id="PIRSR602401-1"/>
    </source>
</evidence>
<dbReference type="SUPFAM" id="SSF48264">
    <property type="entry name" value="Cytochrome P450"/>
    <property type="match status" value="1"/>
</dbReference>
<keyword evidence="5 7" id="KW-0503">Monooxygenase</keyword>
<dbReference type="Proteomes" id="UP000250140">
    <property type="component" value="Unassembled WGS sequence"/>
</dbReference>
<comment type="cofactor">
    <cofactor evidence="1 6">
        <name>heme</name>
        <dbReference type="ChEBI" id="CHEBI:30413"/>
    </cofactor>
</comment>
<dbReference type="InterPro" id="IPR001128">
    <property type="entry name" value="Cyt_P450"/>
</dbReference>
<dbReference type="PANTHER" id="PTHR24303">
    <property type="entry name" value="HEME-BINDING MONOOXYGENASE FAMILY"/>
    <property type="match status" value="1"/>
</dbReference>
<dbReference type="Pfam" id="PF00067">
    <property type="entry name" value="p450"/>
    <property type="match status" value="1"/>
</dbReference>
<keyword evidence="4 6" id="KW-0408">Iron</keyword>
<dbReference type="PRINTS" id="PR00463">
    <property type="entry name" value="EP450I"/>
</dbReference>
<dbReference type="PROSITE" id="PS00086">
    <property type="entry name" value="CYTOCHROME_P450"/>
    <property type="match status" value="1"/>
</dbReference>
<dbReference type="InterPro" id="IPR002401">
    <property type="entry name" value="Cyt_P450_E_grp-I"/>
</dbReference>
<dbReference type="GO" id="GO:0004497">
    <property type="term" value="F:monooxygenase activity"/>
    <property type="evidence" value="ECO:0007669"/>
    <property type="project" value="UniProtKB-KW"/>
</dbReference>
<dbReference type="PRINTS" id="PR00385">
    <property type="entry name" value="P450"/>
</dbReference>